<dbReference type="GeneID" id="58194493"/>
<dbReference type="OrthoDB" id="6709679at2"/>
<reference evidence="2 3" key="1">
    <citation type="submission" date="2013-02" db="EMBL/GenBank/DDBJ databases">
        <title>The Genome Sequence of Acinetobacter venetianus CIP 110063.</title>
        <authorList>
            <consortium name="The Broad Institute Genome Sequencing Platform"/>
            <consortium name="The Broad Institute Genome Sequencing Center for Infectious Disease"/>
            <person name="Cerqueira G."/>
            <person name="Feldgarden M."/>
            <person name="Courvalin P."/>
            <person name="Perichon B."/>
            <person name="Grillot-Courvalin C."/>
            <person name="Clermont D."/>
            <person name="Rocha E."/>
            <person name="Yoon E.-J."/>
            <person name="Nemec A."/>
            <person name="Walker B."/>
            <person name="Young S.K."/>
            <person name="Zeng Q."/>
            <person name="Gargeya S."/>
            <person name="Fitzgerald M."/>
            <person name="Haas B."/>
            <person name="Abouelleil A."/>
            <person name="Alvarado L."/>
            <person name="Arachchi H.M."/>
            <person name="Berlin A.M."/>
            <person name="Chapman S.B."/>
            <person name="Dewar J."/>
            <person name="Goldberg J."/>
            <person name="Griggs A."/>
            <person name="Gujja S."/>
            <person name="Hansen M."/>
            <person name="Howarth C."/>
            <person name="Imamovic A."/>
            <person name="Larimer J."/>
            <person name="McCowan C."/>
            <person name="Murphy C."/>
            <person name="Neiman D."/>
            <person name="Pearson M."/>
            <person name="Priest M."/>
            <person name="Roberts A."/>
            <person name="Saif S."/>
            <person name="Shea T."/>
            <person name="Sisk P."/>
            <person name="Sykes S."/>
            <person name="Wortman J."/>
            <person name="Nusbaum C."/>
            <person name="Birren B."/>
        </authorList>
    </citation>
    <scope>NUCLEOTIDE SEQUENCE [LARGE SCALE GENOMIC DNA]</scope>
    <source>
        <strain evidence="3">ATCC 31012 / DSM 23050 / BCRC 14357 / CCUG 45561 / CIP 110063 / KCTC 2702 / LMG 19082 / RAG-1</strain>
    </source>
</reference>
<dbReference type="AlphaFoldDB" id="N9A161"/>
<keyword evidence="1" id="KW-1133">Transmembrane helix</keyword>
<accession>N9A161</accession>
<evidence type="ECO:0000313" key="3">
    <source>
        <dbReference type="Proteomes" id="UP000018445"/>
    </source>
</evidence>
<evidence type="ECO:0000256" key="1">
    <source>
        <dbReference type="SAM" id="Phobius"/>
    </source>
</evidence>
<dbReference type="PATRIC" id="fig|1191460.12.peg.1599"/>
<keyword evidence="1" id="KW-0812">Transmembrane</keyword>
<dbReference type="eggNOG" id="ENOG5031RE6">
    <property type="taxonomic scope" value="Bacteria"/>
</dbReference>
<dbReference type="EMBL" id="APPO01000011">
    <property type="protein sequence ID" value="ENV37490.1"/>
    <property type="molecule type" value="Genomic_DNA"/>
</dbReference>
<proteinExistence type="predicted"/>
<dbReference type="Proteomes" id="UP000018445">
    <property type="component" value="Unassembled WGS sequence"/>
</dbReference>
<comment type="caution">
    <text evidence="2">The sequence shown here is derived from an EMBL/GenBank/DDBJ whole genome shotgun (WGS) entry which is preliminary data.</text>
</comment>
<keyword evidence="1" id="KW-0472">Membrane</keyword>
<feature type="transmembrane region" description="Helical" evidence="1">
    <location>
        <begin position="12"/>
        <end position="36"/>
    </location>
</feature>
<sequence length="152" mass="17090">MEQKLSQNNITFSISNVMKITAVIALMTLLGLFFLAEPRKIEHTTQNDSIPDIQTSTYGISLLSITSKNTGTGLINLDGYLVPVDFKFETYPSDYGIEETAFTAVDITNLEIGQITDRNGNHIDDFTNFQDHKRINEALKNFIEANKLVEVR</sequence>
<gene>
    <name evidence="2" type="ORF">F959_01613</name>
</gene>
<organism evidence="2 3">
    <name type="scientific">Acinetobacter venetianus (strain ATCC 31012 / DSM 23050 / BCRC 14357 / CCUG 45561 / CIP 110063 / KCTC 2702 / LMG 19082 / RAG-1)</name>
    <dbReference type="NCBI Taxonomy" id="1191460"/>
    <lineage>
        <taxon>Bacteria</taxon>
        <taxon>Pseudomonadati</taxon>
        <taxon>Pseudomonadota</taxon>
        <taxon>Gammaproteobacteria</taxon>
        <taxon>Moraxellales</taxon>
        <taxon>Moraxellaceae</taxon>
        <taxon>Acinetobacter</taxon>
    </lineage>
</organism>
<protein>
    <submittedName>
        <fullName evidence="2">Uncharacterized protein</fullName>
    </submittedName>
</protein>
<keyword evidence="3" id="KW-1185">Reference proteome</keyword>
<dbReference type="RefSeq" id="WP_004878952.1">
    <property type="nucleotide sequence ID" value="NZ_AKIQ01000062.1"/>
</dbReference>
<dbReference type="HOGENOM" id="CLU_140152_0_0_6"/>
<name>N9A161_ACIVR</name>
<evidence type="ECO:0000313" key="2">
    <source>
        <dbReference type="EMBL" id="ENV37490.1"/>
    </source>
</evidence>